<reference evidence="2 3" key="1">
    <citation type="journal article" date="2019" name="Int. J. Syst. Evol. Microbiol.">
        <title>The Global Catalogue of Microorganisms (GCM) 10K type strain sequencing project: providing services to taxonomists for standard genome sequencing and annotation.</title>
        <authorList>
            <consortium name="The Broad Institute Genomics Platform"/>
            <consortium name="The Broad Institute Genome Sequencing Center for Infectious Disease"/>
            <person name="Wu L."/>
            <person name="Ma J."/>
        </authorList>
    </citation>
    <scope>NUCLEOTIDE SEQUENCE [LARGE SCALE GENOMIC DNA]</scope>
    <source>
        <strain evidence="2 3">JCM 16034</strain>
    </source>
</reference>
<dbReference type="EMBL" id="BAAAQW010000003">
    <property type="protein sequence ID" value="GAA2197498.1"/>
    <property type="molecule type" value="Genomic_DNA"/>
</dbReference>
<evidence type="ECO:0000313" key="3">
    <source>
        <dbReference type="Proteomes" id="UP001500432"/>
    </source>
</evidence>
<keyword evidence="3" id="KW-1185">Reference proteome</keyword>
<accession>A0ABN3BLS8</accession>
<dbReference type="Proteomes" id="UP001500432">
    <property type="component" value="Unassembled WGS sequence"/>
</dbReference>
<sequence length="50" mass="5405">MRSETVSRAQRDPSLKGVPDVGFEEEADALAVLSLELRRARPAGPDQIGL</sequence>
<gene>
    <name evidence="2" type="ORF">GCM10009849_06610</name>
</gene>
<feature type="region of interest" description="Disordered" evidence="1">
    <location>
        <begin position="1"/>
        <end position="21"/>
    </location>
</feature>
<evidence type="ECO:0000256" key="1">
    <source>
        <dbReference type="SAM" id="MobiDB-lite"/>
    </source>
</evidence>
<proteinExistence type="predicted"/>
<evidence type="ECO:0000313" key="2">
    <source>
        <dbReference type="EMBL" id="GAA2197498.1"/>
    </source>
</evidence>
<protein>
    <submittedName>
        <fullName evidence="2">Uncharacterized protein</fullName>
    </submittedName>
</protein>
<comment type="caution">
    <text evidence="2">The sequence shown here is derived from an EMBL/GenBank/DDBJ whole genome shotgun (WGS) entry which is preliminary data.</text>
</comment>
<name>A0ABN3BLS8_9MICC</name>
<feature type="compositionally biased region" description="Basic and acidic residues" evidence="1">
    <location>
        <begin position="1"/>
        <end position="14"/>
    </location>
</feature>
<organism evidence="2 3">
    <name type="scientific">Sinomonas flava</name>
    <dbReference type="NCBI Taxonomy" id="496857"/>
    <lineage>
        <taxon>Bacteria</taxon>
        <taxon>Bacillati</taxon>
        <taxon>Actinomycetota</taxon>
        <taxon>Actinomycetes</taxon>
        <taxon>Micrococcales</taxon>
        <taxon>Micrococcaceae</taxon>
        <taxon>Sinomonas</taxon>
    </lineage>
</organism>